<gene>
    <name evidence="5" type="ORF">C2845_PM14G18530</name>
</gene>
<comment type="pathway">
    <text evidence="1">Protein modification; protein ubiquitination.</text>
</comment>
<keyword evidence="6" id="KW-1185">Reference proteome</keyword>
<evidence type="ECO:0000256" key="1">
    <source>
        <dbReference type="ARBA" id="ARBA00004906"/>
    </source>
</evidence>
<comment type="similarity">
    <text evidence="2">Belongs to the Tdpoz family.</text>
</comment>
<evidence type="ECO:0000313" key="6">
    <source>
        <dbReference type="Proteomes" id="UP000275267"/>
    </source>
</evidence>
<feature type="compositionally biased region" description="Basic residues" evidence="3">
    <location>
        <begin position="119"/>
        <end position="128"/>
    </location>
</feature>
<dbReference type="EMBL" id="PQIB02000016">
    <property type="protein sequence ID" value="RLM61355.1"/>
    <property type="molecule type" value="Genomic_DNA"/>
</dbReference>
<name>A0A3L6PRN7_PANMI</name>
<dbReference type="OrthoDB" id="685261at2759"/>
<evidence type="ECO:0000313" key="5">
    <source>
        <dbReference type="EMBL" id="RLM61355.1"/>
    </source>
</evidence>
<proteinExistence type="inferred from homology"/>
<reference evidence="6" key="1">
    <citation type="journal article" date="2019" name="Nat. Commun.">
        <title>The genome of broomcorn millet.</title>
        <authorList>
            <person name="Zou C."/>
            <person name="Miki D."/>
            <person name="Li D."/>
            <person name="Tang Q."/>
            <person name="Xiao L."/>
            <person name="Rajput S."/>
            <person name="Deng P."/>
            <person name="Jia W."/>
            <person name="Huang R."/>
            <person name="Zhang M."/>
            <person name="Sun Y."/>
            <person name="Hu J."/>
            <person name="Fu X."/>
            <person name="Schnable P.S."/>
            <person name="Li F."/>
            <person name="Zhang H."/>
            <person name="Feng B."/>
            <person name="Zhu X."/>
            <person name="Liu R."/>
            <person name="Schnable J.C."/>
            <person name="Zhu J.-K."/>
            <person name="Zhang H."/>
        </authorList>
    </citation>
    <scope>NUCLEOTIDE SEQUENCE [LARGE SCALE GENOMIC DNA]</scope>
</reference>
<dbReference type="PANTHER" id="PTHR26379">
    <property type="entry name" value="BTB/POZ AND MATH DOMAIN-CONTAINING PROTEIN 1"/>
    <property type="match status" value="1"/>
</dbReference>
<protein>
    <recommendedName>
        <fullName evidence="4">BPM/SPOP BACK domain-containing protein</fullName>
    </recommendedName>
</protein>
<dbReference type="CDD" id="cd14733">
    <property type="entry name" value="BACK"/>
    <property type="match status" value="1"/>
</dbReference>
<dbReference type="STRING" id="4540.A0A3L6PRN7"/>
<feature type="domain" description="BPM/SPOP BACK" evidence="4">
    <location>
        <begin position="56"/>
        <end position="98"/>
    </location>
</feature>
<dbReference type="AlphaFoldDB" id="A0A3L6PRN7"/>
<accession>A0A3L6PRN7</accession>
<feature type="region of interest" description="Disordered" evidence="3">
    <location>
        <begin position="106"/>
        <end position="141"/>
    </location>
</feature>
<dbReference type="Pfam" id="PF24570">
    <property type="entry name" value="BACK_BPM_SPOP"/>
    <property type="match status" value="1"/>
</dbReference>
<comment type="caution">
    <text evidence="5">The sequence shown here is derived from an EMBL/GenBank/DDBJ whole genome shotgun (WGS) entry which is preliminary data.</text>
</comment>
<evidence type="ECO:0000259" key="4">
    <source>
        <dbReference type="Pfam" id="PF24570"/>
    </source>
</evidence>
<sequence length="141" mass="15522">MLRFMYTDALPEDLDGCSPSGDLLHGLLAAADRYALDALKTVAAQRLGDAVSVDNMAAILSCAEAYGCPELKIRCLDFFMEEENFRKVVLTRGYLTLSLSLVDSSTTSGRGSRIGKGAFPRRRRRRRTRMDGDLPPLLCST</sequence>
<dbReference type="Gene3D" id="3.30.710.10">
    <property type="entry name" value="Potassium Channel Kv1.1, Chain A"/>
    <property type="match status" value="1"/>
</dbReference>
<dbReference type="InterPro" id="IPR011333">
    <property type="entry name" value="SKP1/BTB/POZ_sf"/>
</dbReference>
<dbReference type="InterPro" id="IPR045005">
    <property type="entry name" value="BPM1-6"/>
</dbReference>
<evidence type="ECO:0000256" key="2">
    <source>
        <dbReference type="ARBA" id="ARBA00010846"/>
    </source>
</evidence>
<dbReference type="Proteomes" id="UP000275267">
    <property type="component" value="Unassembled WGS sequence"/>
</dbReference>
<dbReference type="GO" id="GO:0016567">
    <property type="term" value="P:protein ubiquitination"/>
    <property type="evidence" value="ECO:0007669"/>
    <property type="project" value="InterPro"/>
</dbReference>
<dbReference type="InterPro" id="IPR056423">
    <property type="entry name" value="BACK_BPM_SPOP"/>
</dbReference>
<evidence type="ECO:0000256" key="3">
    <source>
        <dbReference type="SAM" id="MobiDB-lite"/>
    </source>
</evidence>
<organism evidence="5 6">
    <name type="scientific">Panicum miliaceum</name>
    <name type="common">Proso millet</name>
    <name type="synonym">Broomcorn millet</name>
    <dbReference type="NCBI Taxonomy" id="4540"/>
    <lineage>
        <taxon>Eukaryota</taxon>
        <taxon>Viridiplantae</taxon>
        <taxon>Streptophyta</taxon>
        <taxon>Embryophyta</taxon>
        <taxon>Tracheophyta</taxon>
        <taxon>Spermatophyta</taxon>
        <taxon>Magnoliopsida</taxon>
        <taxon>Liliopsida</taxon>
        <taxon>Poales</taxon>
        <taxon>Poaceae</taxon>
        <taxon>PACMAD clade</taxon>
        <taxon>Panicoideae</taxon>
        <taxon>Panicodae</taxon>
        <taxon>Paniceae</taxon>
        <taxon>Panicinae</taxon>
        <taxon>Panicum</taxon>
        <taxon>Panicum sect. Panicum</taxon>
    </lineage>
</organism>
<dbReference type="PANTHER" id="PTHR26379:SF187">
    <property type="entry name" value="OS07G0655300 PROTEIN"/>
    <property type="match status" value="1"/>
</dbReference>